<dbReference type="PANTHER" id="PTHR28047">
    <property type="entry name" value="PROTEIN DCG1"/>
    <property type="match status" value="1"/>
</dbReference>
<accession>A0ABN1N840</accession>
<proteinExistence type="inferred from homology"/>
<keyword evidence="3" id="KW-1185">Reference proteome</keyword>
<organism evidence="2 3">
    <name type="scientific">Pseudonocardia zijingensis</name>
    <dbReference type="NCBI Taxonomy" id="153376"/>
    <lineage>
        <taxon>Bacteria</taxon>
        <taxon>Bacillati</taxon>
        <taxon>Actinomycetota</taxon>
        <taxon>Actinomycetes</taxon>
        <taxon>Pseudonocardiales</taxon>
        <taxon>Pseudonocardiaceae</taxon>
        <taxon>Pseudonocardia</taxon>
    </lineage>
</organism>
<dbReference type="Gene3D" id="3.40.50.12500">
    <property type="match status" value="1"/>
</dbReference>
<protein>
    <submittedName>
        <fullName evidence="2">Aspartate/glutamate racemase family protein</fullName>
    </submittedName>
</protein>
<name>A0ABN1N840_9PSEU</name>
<dbReference type="InterPro" id="IPR015942">
    <property type="entry name" value="Asp/Glu/hydantoin_racemase"/>
</dbReference>
<dbReference type="InterPro" id="IPR052186">
    <property type="entry name" value="Hydantoin_racemase-like"/>
</dbReference>
<dbReference type="InterPro" id="IPR053714">
    <property type="entry name" value="Iso_Racemase_Enz_sf"/>
</dbReference>
<dbReference type="Proteomes" id="UP001499967">
    <property type="component" value="Unassembled WGS sequence"/>
</dbReference>
<dbReference type="PANTHER" id="PTHR28047:SF5">
    <property type="entry name" value="PROTEIN DCG1"/>
    <property type="match status" value="1"/>
</dbReference>
<evidence type="ECO:0000256" key="1">
    <source>
        <dbReference type="ARBA" id="ARBA00038414"/>
    </source>
</evidence>
<dbReference type="RefSeq" id="WP_343944602.1">
    <property type="nucleotide sequence ID" value="NZ_BAAAHP010000177.1"/>
</dbReference>
<dbReference type="EMBL" id="BAAAHP010000177">
    <property type="protein sequence ID" value="GAA0896763.1"/>
    <property type="molecule type" value="Genomic_DNA"/>
</dbReference>
<dbReference type="Pfam" id="PF01177">
    <property type="entry name" value="Asp_Glu_race"/>
    <property type="match status" value="1"/>
</dbReference>
<reference evidence="2 3" key="1">
    <citation type="journal article" date="2019" name="Int. J. Syst. Evol. Microbiol.">
        <title>The Global Catalogue of Microorganisms (GCM) 10K type strain sequencing project: providing services to taxonomists for standard genome sequencing and annotation.</title>
        <authorList>
            <consortium name="The Broad Institute Genomics Platform"/>
            <consortium name="The Broad Institute Genome Sequencing Center for Infectious Disease"/>
            <person name="Wu L."/>
            <person name="Ma J."/>
        </authorList>
    </citation>
    <scope>NUCLEOTIDE SEQUENCE [LARGE SCALE GENOMIC DNA]</scope>
    <source>
        <strain evidence="2 3">JCM 11117</strain>
    </source>
</reference>
<sequence>MHLLLTNCNTTEAMTEDMAAAARTAATPGTEITALTPAWGPESCEGWLDSFISAAAVLDALTTAPEAVGPFDAVVMSGFGEHGRQAARELLDVPVVDITEAAAHLALLIGERFAVVTSLSRTAPLIEESLRGSGLIERCHAIDAVDLPVLALDADPDRTAAAFAGPARAAVAAGADVIVLGCAGMAGLRERLEADCGVPVVDGVGAAVVLAEGLVRLALVTGRAHGYAHPLPKVRRGWPVSAALGRSAVVHRPPAYRS</sequence>
<evidence type="ECO:0000313" key="2">
    <source>
        <dbReference type="EMBL" id="GAA0896763.1"/>
    </source>
</evidence>
<gene>
    <name evidence="2" type="ORF">GCM10009559_55970</name>
</gene>
<evidence type="ECO:0000313" key="3">
    <source>
        <dbReference type="Proteomes" id="UP001499967"/>
    </source>
</evidence>
<comment type="similarity">
    <text evidence="1">Belongs to the HyuE racemase family.</text>
</comment>
<comment type="caution">
    <text evidence="2">The sequence shown here is derived from an EMBL/GenBank/DDBJ whole genome shotgun (WGS) entry which is preliminary data.</text>
</comment>